<protein>
    <submittedName>
        <fullName evidence="1">Uncharacterized protein</fullName>
    </submittedName>
</protein>
<accession>A0A3L6Q8V9</accession>
<name>A0A3L6Q8V9_PANMI</name>
<reference evidence="2" key="1">
    <citation type="journal article" date="2019" name="Nat. Commun.">
        <title>The genome of broomcorn millet.</title>
        <authorList>
            <person name="Zou C."/>
            <person name="Miki D."/>
            <person name="Li D."/>
            <person name="Tang Q."/>
            <person name="Xiao L."/>
            <person name="Rajput S."/>
            <person name="Deng P."/>
            <person name="Jia W."/>
            <person name="Huang R."/>
            <person name="Zhang M."/>
            <person name="Sun Y."/>
            <person name="Hu J."/>
            <person name="Fu X."/>
            <person name="Schnable P.S."/>
            <person name="Li F."/>
            <person name="Zhang H."/>
            <person name="Feng B."/>
            <person name="Zhu X."/>
            <person name="Liu R."/>
            <person name="Schnable J.C."/>
            <person name="Zhu J.-K."/>
            <person name="Zhang H."/>
        </authorList>
    </citation>
    <scope>NUCLEOTIDE SEQUENCE [LARGE SCALE GENOMIC DNA]</scope>
</reference>
<dbReference type="AlphaFoldDB" id="A0A3L6Q8V9"/>
<organism evidence="1 2">
    <name type="scientific">Panicum miliaceum</name>
    <name type="common">Proso millet</name>
    <name type="synonym">Broomcorn millet</name>
    <dbReference type="NCBI Taxonomy" id="4540"/>
    <lineage>
        <taxon>Eukaryota</taxon>
        <taxon>Viridiplantae</taxon>
        <taxon>Streptophyta</taxon>
        <taxon>Embryophyta</taxon>
        <taxon>Tracheophyta</taxon>
        <taxon>Spermatophyta</taxon>
        <taxon>Magnoliopsida</taxon>
        <taxon>Liliopsida</taxon>
        <taxon>Poales</taxon>
        <taxon>Poaceae</taxon>
        <taxon>PACMAD clade</taxon>
        <taxon>Panicoideae</taxon>
        <taxon>Panicodae</taxon>
        <taxon>Paniceae</taxon>
        <taxon>Panicinae</taxon>
        <taxon>Panicum</taxon>
        <taxon>Panicum sect. Panicum</taxon>
    </lineage>
</organism>
<dbReference type="Proteomes" id="UP000275267">
    <property type="component" value="Unassembled WGS sequence"/>
</dbReference>
<dbReference type="EMBL" id="PQIB02000013">
    <property type="protein sequence ID" value="RLM74046.1"/>
    <property type="molecule type" value="Genomic_DNA"/>
</dbReference>
<evidence type="ECO:0000313" key="2">
    <source>
        <dbReference type="Proteomes" id="UP000275267"/>
    </source>
</evidence>
<gene>
    <name evidence="1" type="ORF">C2845_PM15G01750</name>
</gene>
<proteinExistence type="predicted"/>
<keyword evidence="2" id="KW-1185">Reference proteome</keyword>
<comment type="caution">
    <text evidence="1">The sequence shown here is derived from an EMBL/GenBank/DDBJ whole genome shotgun (WGS) entry which is preliminary data.</text>
</comment>
<sequence length="60" mass="6337">MHTCPAAAPVPYSLSLALARLTRIPDDACLPCAECASRGSQGHGRLIIHLYDCSPDNSSL</sequence>
<evidence type="ECO:0000313" key="1">
    <source>
        <dbReference type="EMBL" id="RLM74046.1"/>
    </source>
</evidence>